<keyword evidence="3" id="KW-1133">Transmembrane helix</keyword>
<evidence type="ECO:0000256" key="1">
    <source>
        <dbReference type="ARBA" id="ARBA00023157"/>
    </source>
</evidence>
<protein>
    <submittedName>
        <fullName evidence="4">Solute carrier organic anion transporter family member 3A1</fullName>
    </submittedName>
</protein>
<dbReference type="EMBL" id="JYDH01000028">
    <property type="protein sequence ID" value="KRY38100.1"/>
    <property type="molecule type" value="Genomic_DNA"/>
</dbReference>
<dbReference type="InterPro" id="IPR036259">
    <property type="entry name" value="MFS_trans_sf"/>
</dbReference>
<feature type="transmembrane region" description="Helical" evidence="3">
    <location>
        <begin position="1141"/>
        <end position="1160"/>
    </location>
</feature>
<keyword evidence="1" id="KW-1015">Disulfide bond</keyword>
<feature type="transmembrane region" description="Helical" evidence="3">
    <location>
        <begin position="900"/>
        <end position="928"/>
    </location>
</feature>
<dbReference type="CDD" id="cd17336">
    <property type="entry name" value="MFS_SLCO_OATP"/>
    <property type="match status" value="2"/>
</dbReference>
<feature type="transmembrane region" description="Helical" evidence="3">
    <location>
        <begin position="352"/>
        <end position="376"/>
    </location>
</feature>
<feature type="transmembrane region" description="Helical" evidence="3">
    <location>
        <begin position="66"/>
        <end position="91"/>
    </location>
</feature>
<dbReference type="Pfam" id="PF03137">
    <property type="entry name" value="OATP"/>
    <property type="match status" value="2"/>
</dbReference>
<keyword evidence="3" id="KW-0472">Membrane</keyword>
<comment type="caution">
    <text evidence="4">The sequence shown here is derived from an EMBL/GenBank/DDBJ whole genome shotgun (WGS) entry which is preliminary data.</text>
</comment>
<dbReference type="eggNOG" id="KOG3626">
    <property type="taxonomic scope" value="Eukaryota"/>
</dbReference>
<feature type="transmembrane region" description="Helical" evidence="3">
    <location>
        <begin position="940"/>
        <end position="966"/>
    </location>
</feature>
<evidence type="ECO:0000256" key="2">
    <source>
        <dbReference type="SAM" id="MobiDB-lite"/>
    </source>
</evidence>
<dbReference type="GO" id="GO:0015347">
    <property type="term" value="F:sodium-independent organic anion transmembrane transporter activity"/>
    <property type="evidence" value="ECO:0007669"/>
    <property type="project" value="TreeGrafter"/>
</dbReference>
<keyword evidence="5" id="KW-1185">Reference proteome</keyword>
<feature type="transmembrane region" description="Helical" evidence="3">
    <location>
        <begin position="186"/>
        <end position="210"/>
    </location>
</feature>
<feature type="transmembrane region" description="Helical" evidence="3">
    <location>
        <begin position="429"/>
        <end position="449"/>
    </location>
</feature>
<gene>
    <name evidence="4" type="primary">SLCO5A1</name>
    <name evidence="4" type="ORF">T01_14225</name>
</gene>
<dbReference type="GO" id="GO:0016323">
    <property type="term" value="C:basolateral plasma membrane"/>
    <property type="evidence" value="ECO:0007669"/>
    <property type="project" value="TreeGrafter"/>
</dbReference>
<dbReference type="SUPFAM" id="SSF103473">
    <property type="entry name" value="MFS general substrate transporter"/>
    <property type="match status" value="2"/>
</dbReference>
<dbReference type="InterPro" id="IPR004156">
    <property type="entry name" value="OATP"/>
</dbReference>
<name>A0A0V1BLP5_TRISP</name>
<feature type="transmembrane region" description="Helical" evidence="3">
    <location>
        <begin position="1069"/>
        <end position="1088"/>
    </location>
</feature>
<organism evidence="4 5">
    <name type="scientific">Trichinella spiralis</name>
    <name type="common">Trichina worm</name>
    <dbReference type="NCBI Taxonomy" id="6334"/>
    <lineage>
        <taxon>Eukaryota</taxon>
        <taxon>Metazoa</taxon>
        <taxon>Ecdysozoa</taxon>
        <taxon>Nematoda</taxon>
        <taxon>Enoplea</taxon>
        <taxon>Dorylaimia</taxon>
        <taxon>Trichinellida</taxon>
        <taxon>Trichinellidae</taxon>
        <taxon>Trichinella</taxon>
    </lineage>
</organism>
<feature type="transmembrane region" description="Helical" evidence="3">
    <location>
        <begin position="222"/>
        <end position="244"/>
    </location>
</feature>
<feature type="transmembrane region" description="Helical" evidence="3">
    <location>
        <begin position="98"/>
        <end position="120"/>
    </location>
</feature>
<dbReference type="Gene3D" id="1.20.1250.20">
    <property type="entry name" value="MFS general substrate transporter like domains"/>
    <property type="match status" value="2"/>
</dbReference>
<feature type="transmembrane region" description="Helical" evidence="3">
    <location>
        <begin position="32"/>
        <end position="54"/>
    </location>
</feature>
<feature type="transmembrane region" description="Helical" evidence="3">
    <location>
        <begin position="264"/>
        <end position="290"/>
    </location>
</feature>
<dbReference type="OrthoDB" id="5062115at2759"/>
<accession>A0A0V1BLP5</accession>
<keyword evidence="3" id="KW-0812">Transmembrane</keyword>
<feature type="transmembrane region" description="Helical" evidence="3">
    <location>
        <begin position="1248"/>
        <end position="1272"/>
    </location>
</feature>
<dbReference type="PANTHER" id="PTHR11388:SF142">
    <property type="entry name" value="SOLUTE CARRIER ORGANIC ANION TRANSPORTER FAMILY MEMBER 5A1"/>
    <property type="match status" value="1"/>
</dbReference>
<dbReference type="Proteomes" id="UP000054776">
    <property type="component" value="Unassembled WGS sequence"/>
</dbReference>
<dbReference type="NCBIfam" id="TIGR00805">
    <property type="entry name" value="oat"/>
    <property type="match status" value="2"/>
</dbReference>
<feature type="region of interest" description="Disordered" evidence="2">
    <location>
        <begin position="742"/>
        <end position="763"/>
    </location>
</feature>
<feature type="transmembrane region" description="Helical" evidence="3">
    <location>
        <begin position="396"/>
        <end position="417"/>
    </location>
</feature>
<sequence>MESNDYKQSETSSGMLIARGCRRRRWKSVQMFSFIMCAVIGVQGAYLGYVIGVLTNMERRFEISSFLSGLLLSMYDIGHMLSVLLVGYFFADCHKPRITAIGVLLSSFATFLMTLPNFLYGPINWKTVETLTTLKNSTNVVAICANDESHQWEFPNGNSTSIIIELATVAPQQQQQQQQQAHTGPYAILAISQILSGISTAPFNTVAYIYIDDNVNNRDSPFYLGLLTGMYAFGPAFGFFLSAWCTDVFVDLTVPENMDPSSSSWIGAWWLGFLILALLYLIFGIPLFFFPKHLNERTKKRTTAGDVELDELAFSSSHNKFSTTIQPQSLANSCKFVAGGNIKALPTALMKLFYNPVYVGTTCSWIFSAYLIGGYGTYLPKFIETQFKQTASMANVYSGFISIGSMAISTTFGGYLLSRFNVKPRLATLLLLITWSITLVGYLLGIVLGCEQQNLAGKLDNSNKWNFTNECNRHCNCPPNEPFNPVCDGKWTYFPLVMQGWLDCGCTAAASDANVLDGLCKDDCQALPKYIAVMFVSFFIGNLFLMTTVTLVLRSVENPLRSLALSLGSFLTTVLGFSPSPILYGMVVDSSCIVWDSIPSSGEAGNCLLYDNRQFRNKLHISSGGFQLAALLAILFTYYKENNFVFPQEDVGEKEALTASQSCDKTKYTSGVLTHWLVFISVKHTLSSLRRQVSLASEFAASGWYFLVGKVKLHREYFSLFPSYHTHFVQRSANLRRATAQQQKNFSDPIPIPKGRFRDDQTTTQNSKLALLDASGKIFQMDKHTAFQLYNVRRHCNPGRLFGLHCRRVDEHRKTLRDKQLPRRDTAFHVRHWSHVDRSVCGIFFGRLSQAENNRHWVHPNFDQLLATNATALLVCHENELDTNLTNPSTTVGCEETFHYGAYAIIAFAQLLAGISAAPFNTIAYIYIDDNVSNRDSPFYLGLLTGMYAFGPAFGFLLSAGCTNIYVDLQDPVDINRNSPFWIGAWWLGFVVCGILYIIFGIPLFFFPYRLSTQRRLMDRIDGLDASTPLSDNSAEITKPATLTTSCKQVVETAKALPQALYRLIKNPVYTSMALGWIFGSYLIGGYGTYLPKFIETQFSQTASMADIYSGLISIGSVAFSTALGGYLLSRFNIQPRFATLLLIITWAIIFFTYLLGIAFGCDQVTFKGMEQGNGRWNFTTECSQNCHCSLDHQFKPVCDGQWTYYSPCYAGCRFQAENKTWMNCQCAAHGEMTEDGVCPSDCTAMSLYITTMFVGLFIGNLFFMTTMTVVLRSVELQERSLALSFASFLTNVLGFIPSPIIFGMIIDSSCVAWHSPSSCRQKGNCLLYDNQEFRFKYHSGNAGFQLAAIIVVMFTYYKEANFPFPESDIYDEESCATESDKPALDEPAFQMVPLKMS</sequence>
<feature type="transmembrane region" description="Helical" evidence="3">
    <location>
        <begin position="530"/>
        <end position="553"/>
    </location>
</feature>
<feature type="transmembrane region" description="Helical" evidence="3">
    <location>
        <begin position="986"/>
        <end position="1007"/>
    </location>
</feature>
<proteinExistence type="predicted"/>
<feature type="transmembrane region" description="Helical" evidence="3">
    <location>
        <begin position="1108"/>
        <end position="1129"/>
    </location>
</feature>
<dbReference type="PANTHER" id="PTHR11388">
    <property type="entry name" value="ORGANIC ANION TRANSPORTER"/>
    <property type="match status" value="1"/>
</dbReference>
<dbReference type="GO" id="GO:0043252">
    <property type="term" value="P:sodium-independent organic anion transport"/>
    <property type="evidence" value="ECO:0007669"/>
    <property type="project" value="TreeGrafter"/>
</dbReference>
<evidence type="ECO:0000256" key="3">
    <source>
        <dbReference type="SAM" id="Phobius"/>
    </source>
</evidence>
<reference evidence="4 5" key="1">
    <citation type="submission" date="2015-01" db="EMBL/GenBank/DDBJ databases">
        <title>Evolution of Trichinella species and genotypes.</title>
        <authorList>
            <person name="Korhonen P.K."/>
            <person name="Edoardo P."/>
            <person name="Giuseppe L.R."/>
            <person name="Gasser R.B."/>
        </authorList>
    </citation>
    <scope>NUCLEOTIDE SEQUENCE [LARGE SCALE GENOMIC DNA]</scope>
    <source>
        <strain evidence="4">ISS3</strain>
    </source>
</reference>
<feature type="transmembrane region" description="Helical" evidence="3">
    <location>
        <begin position="1284"/>
        <end position="1307"/>
    </location>
</feature>
<evidence type="ECO:0000313" key="4">
    <source>
        <dbReference type="EMBL" id="KRY38100.1"/>
    </source>
</evidence>
<evidence type="ECO:0000313" key="5">
    <source>
        <dbReference type="Proteomes" id="UP000054776"/>
    </source>
</evidence>